<protein>
    <submittedName>
        <fullName evidence="1">Uncharacterized protein</fullName>
    </submittedName>
</protein>
<sequence>MPVENLALLVTKPPNAASRFLTTSAKKTYLHRNSQNDSTIDRIVHPTTKLMSPTTPFFSSLLEHSTPKTDHQFQYLKAQQHVHRTSNLSSAASCKSACDYARTQSLV</sequence>
<name>A0A4Y2HUS0_ARAVE</name>
<organism evidence="1 2">
    <name type="scientific">Araneus ventricosus</name>
    <name type="common">Orbweaver spider</name>
    <name type="synonym">Epeira ventricosa</name>
    <dbReference type="NCBI Taxonomy" id="182803"/>
    <lineage>
        <taxon>Eukaryota</taxon>
        <taxon>Metazoa</taxon>
        <taxon>Ecdysozoa</taxon>
        <taxon>Arthropoda</taxon>
        <taxon>Chelicerata</taxon>
        <taxon>Arachnida</taxon>
        <taxon>Araneae</taxon>
        <taxon>Araneomorphae</taxon>
        <taxon>Entelegynae</taxon>
        <taxon>Araneoidea</taxon>
        <taxon>Araneidae</taxon>
        <taxon>Araneus</taxon>
    </lineage>
</organism>
<keyword evidence="2" id="KW-1185">Reference proteome</keyword>
<proteinExistence type="predicted"/>
<comment type="caution">
    <text evidence="1">The sequence shown here is derived from an EMBL/GenBank/DDBJ whole genome shotgun (WGS) entry which is preliminary data.</text>
</comment>
<dbReference type="AlphaFoldDB" id="A0A4Y2HUS0"/>
<reference evidence="1 2" key="1">
    <citation type="journal article" date="2019" name="Sci. Rep.">
        <title>Orb-weaving spider Araneus ventricosus genome elucidates the spidroin gene catalogue.</title>
        <authorList>
            <person name="Kono N."/>
            <person name="Nakamura H."/>
            <person name="Ohtoshi R."/>
            <person name="Moran D.A.P."/>
            <person name="Shinohara A."/>
            <person name="Yoshida Y."/>
            <person name="Fujiwara M."/>
            <person name="Mori M."/>
            <person name="Tomita M."/>
            <person name="Arakawa K."/>
        </authorList>
    </citation>
    <scope>NUCLEOTIDE SEQUENCE [LARGE SCALE GENOMIC DNA]</scope>
</reference>
<evidence type="ECO:0000313" key="1">
    <source>
        <dbReference type="EMBL" id="GBM68945.1"/>
    </source>
</evidence>
<dbReference type="EMBL" id="BGPR01002169">
    <property type="protein sequence ID" value="GBM68945.1"/>
    <property type="molecule type" value="Genomic_DNA"/>
</dbReference>
<dbReference type="Proteomes" id="UP000499080">
    <property type="component" value="Unassembled WGS sequence"/>
</dbReference>
<evidence type="ECO:0000313" key="2">
    <source>
        <dbReference type="Proteomes" id="UP000499080"/>
    </source>
</evidence>
<gene>
    <name evidence="1" type="ORF">AVEN_192690_1</name>
</gene>
<accession>A0A4Y2HUS0</accession>